<dbReference type="SUPFAM" id="SSF69360">
    <property type="entry name" value="Cell wall binding repeat"/>
    <property type="match status" value="1"/>
</dbReference>
<dbReference type="EMBL" id="JAFLCK010000006">
    <property type="protein sequence ID" value="MBN8659838.1"/>
    <property type="molecule type" value="Genomic_DNA"/>
</dbReference>
<dbReference type="PANTHER" id="PTHR37841">
    <property type="entry name" value="GLR2918 PROTEIN"/>
    <property type="match status" value="1"/>
</dbReference>
<comment type="caution">
    <text evidence="2">The sequence shown here is derived from an EMBL/GenBank/DDBJ whole genome shotgun (WGS) entry which is preliminary data.</text>
</comment>
<sequence length="440" mass="49252">MPILAKKLPSALLITALLAQAPLAQAGEYACISSTGEQKWTLPANVFLRGEKRFSSGLTVISDLDDDNREGFINKEGKRLKFSSNYVYPFSEGLAAAEKDGRFGYIDKSGRFVIKPQFKWAYSFREGRAKVMPAFVLDKYIWSNSSRNLDGKLAFINRNGSFASGLLVDEASAYSEGAAAVLINGRIGFIDKDGNFLVKPQFQYTTGFSEGLALIWEIGKKLSFIDKEGKTAIELDLVPNQSLFVCRDLKFGKLQLDEDISLGTIKVRYRYPLFSPSLFKEGLAPLVKDKRFGYIDKTGTFVIPPQFDFAFPFSEGLAVIVDDGKYGYIDRSGKVVISPSFYEAGNFNEGLAPVQTENQKWGYINKTGQFVIEPKYKAAYPFSEGLAFVEHAPVAPNEEREPPLERLRPTLPVHHFYDSTGNWFVPEWDIDAAYRTKLLP</sequence>
<organism evidence="2 3">
    <name type="scientific">Candidatus Obscuribacter phosphatis</name>
    <dbReference type="NCBI Taxonomy" id="1906157"/>
    <lineage>
        <taxon>Bacteria</taxon>
        <taxon>Bacillati</taxon>
        <taxon>Candidatus Melainabacteria</taxon>
        <taxon>Candidatus Obscuribacterales</taxon>
        <taxon>Candidatus Obscuribacteraceae</taxon>
        <taxon>Candidatus Obscuribacter</taxon>
    </lineage>
</organism>
<evidence type="ECO:0000256" key="1">
    <source>
        <dbReference type="SAM" id="SignalP"/>
    </source>
</evidence>
<dbReference type="AlphaFoldDB" id="A0A8J7PGU2"/>
<keyword evidence="1" id="KW-0732">Signal</keyword>
<dbReference type="Pfam" id="PF14903">
    <property type="entry name" value="WG_beta_rep"/>
    <property type="match status" value="6"/>
</dbReference>
<reference evidence="2" key="1">
    <citation type="submission" date="2021-02" db="EMBL/GenBank/DDBJ databases">
        <title>Genome-Resolved Metagenomics of a Microbial Community Performing Photosynthetic Biological Nutrient Removal.</title>
        <authorList>
            <person name="Mcdaniel E.A."/>
        </authorList>
    </citation>
    <scope>NUCLEOTIDE SEQUENCE</scope>
    <source>
        <strain evidence="2">UWPOB_OBS1</strain>
    </source>
</reference>
<dbReference type="InterPro" id="IPR032774">
    <property type="entry name" value="WG_beta_rep"/>
</dbReference>
<proteinExistence type="predicted"/>
<accession>A0A8J7PGU2</accession>
<gene>
    <name evidence="2" type="ORF">J0M35_05710</name>
</gene>
<feature type="chain" id="PRO_5035198208" evidence="1">
    <location>
        <begin position="27"/>
        <end position="440"/>
    </location>
</feature>
<evidence type="ECO:0000313" key="2">
    <source>
        <dbReference type="EMBL" id="MBN8659838.1"/>
    </source>
</evidence>
<dbReference type="PANTHER" id="PTHR37841:SF1">
    <property type="entry name" value="DUF3298 DOMAIN-CONTAINING PROTEIN"/>
    <property type="match status" value="1"/>
</dbReference>
<protein>
    <submittedName>
        <fullName evidence="2">WG repeat-containing protein</fullName>
    </submittedName>
</protein>
<name>A0A8J7PGU2_9BACT</name>
<dbReference type="Proteomes" id="UP000664277">
    <property type="component" value="Unassembled WGS sequence"/>
</dbReference>
<feature type="signal peptide" evidence="1">
    <location>
        <begin position="1"/>
        <end position="26"/>
    </location>
</feature>
<evidence type="ECO:0000313" key="3">
    <source>
        <dbReference type="Proteomes" id="UP000664277"/>
    </source>
</evidence>